<gene>
    <name evidence="8" type="primary">ssuD</name>
    <name evidence="8" type="ORF">GCM10011320_25620</name>
</gene>
<dbReference type="InterPro" id="IPR051260">
    <property type="entry name" value="Diverse_substr_monoxygenases"/>
</dbReference>
<keyword evidence="3" id="KW-0560">Oxidoreductase</keyword>
<evidence type="ECO:0000256" key="1">
    <source>
        <dbReference type="ARBA" id="ARBA00022630"/>
    </source>
</evidence>
<sequence length="449" mass="48684">MMILGAIGGALGGHLGGWRHPDAWPLSMMQLSNSIEFAKTAERGKLHMMFMADGNGVRQMDKPELFAANSPSDRPSVFEPVTLYAALSQHTSRIGFVGTATTTYEEPYTLARKFGSLDHLSGGRAAWNLVTTSNAEDALNFSHSEHVARDTRYGRAREFLDVVRGLWDSWDENAFIQDKTTGRYLDPAGVQVLNHRGEHFAVKGPLNMVRPPQGHPVVFSAGQSEAGKELAAYGSDALFMSVASMQEGQSLYADIKGRMGKYGRSPDQLKLLPALSVLVGRTAAEAEALFDELQSLISPTLGVAYLSKMIGADLSGYPLDGPVPDVAVQSVGGTGIGTSIQQMALREGLTIRQAYERILPQMGGNMIKGDPEQIAAAMTEWFTSKACDGFMITLPLLPRGLNDFVDLVVPLLQQRGVFHMDYEGLTLRSNLGLQRPIRRIAAAKTLTAA</sequence>
<dbReference type="EMBL" id="BMKW01000006">
    <property type="protein sequence ID" value="GGJ17124.1"/>
    <property type="molecule type" value="Genomic_DNA"/>
</dbReference>
<evidence type="ECO:0000256" key="6">
    <source>
        <dbReference type="PIRSR" id="PIRSR000337-1"/>
    </source>
</evidence>
<dbReference type="Gene3D" id="3.20.20.30">
    <property type="entry name" value="Luciferase-like domain"/>
    <property type="match status" value="1"/>
</dbReference>
<dbReference type="Pfam" id="PF00296">
    <property type="entry name" value="Bac_luciferase"/>
    <property type="match status" value="1"/>
</dbReference>
<dbReference type="InterPro" id="IPR016215">
    <property type="entry name" value="NTA_MOA"/>
</dbReference>
<reference evidence="8" key="2">
    <citation type="submission" date="2020-09" db="EMBL/GenBank/DDBJ databases">
        <authorList>
            <person name="Sun Q."/>
            <person name="Zhou Y."/>
        </authorList>
    </citation>
    <scope>NUCLEOTIDE SEQUENCE</scope>
    <source>
        <strain evidence="8">CGMCC 1.3617</strain>
    </source>
</reference>
<dbReference type="NCBIfam" id="TIGR03860">
    <property type="entry name" value="FMN_nitrolo"/>
    <property type="match status" value="1"/>
</dbReference>
<evidence type="ECO:0000259" key="7">
    <source>
        <dbReference type="Pfam" id="PF00296"/>
    </source>
</evidence>
<evidence type="ECO:0000256" key="5">
    <source>
        <dbReference type="ARBA" id="ARBA00033748"/>
    </source>
</evidence>
<comment type="similarity">
    <text evidence="5">Belongs to the NtaA/SnaA/DszA monooxygenase family.</text>
</comment>
<dbReference type="PANTHER" id="PTHR30011:SF16">
    <property type="entry name" value="C2H2 FINGER DOMAIN TRANSCRIPTION FACTOR (EUROFUNG)-RELATED"/>
    <property type="match status" value="1"/>
</dbReference>
<dbReference type="RefSeq" id="WP_229681287.1">
    <property type="nucleotide sequence ID" value="NZ_BMKW01000006.1"/>
</dbReference>
<evidence type="ECO:0000313" key="8">
    <source>
        <dbReference type="EMBL" id="GGJ17124.1"/>
    </source>
</evidence>
<feature type="domain" description="Luciferase-like" evidence="7">
    <location>
        <begin position="20"/>
        <end position="381"/>
    </location>
</feature>
<dbReference type="AlphaFoldDB" id="A0A917NPW1"/>
<keyword evidence="9" id="KW-1185">Reference proteome</keyword>
<organism evidence="8 9">
    <name type="scientific">Neoroseomonas lacus</name>
    <dbReference type="NCBI Taxonomy" id="287609"/>
    <lineage>
        <taxon>Bacteria</taxon>
        <taxon>Pseudomonadati</taxon>
        <taxon>Pseudomonadota</taxon>
        <taxon>Alphaproteobacteria</taxon>
        <taxon>Acetobacterales</taxon>
        <taxon>Acetobacteraceae</taxon>
        <taxon>Neoroseomonas</taxon>
    </lineage>
</organism>
<evidence type="ECO:0000313" key="9">
    <source>
        <dbReference type="Proteomes" id="UP000661507"/>
    </source>
</evidence>
<proteinExistence type="inferred from homology"/>
<protein>
    <submittedName>
        <fullName evidence="8">Monooxygenase</fullName>
    </submittedName>
</protein>
<dbReference type="InterPro" id="IPR011251">
    <property type="entry name" value="Luciferase-like_dom"/>
</dbReference>
<dbReference type="InterPro" id="IPR036661">
    <property type="entry name" value="Luciferase-like_sf"/>
</dbReference>
<dbReference type="CDD" id="cd01095">
    <property type="entry name" value="Nitrilotriacetate_monoxgenase"/>
    <property type="match status" value="1"/>
</dbReference>
<dbReference type="PANTHER" id="PTHR30011">
    <property type="entry name" value="ALKANESULFONATE MONOOXYGENASE-RELATED"/>
    <property type="match status" value="1"/>
</dbReference>
<evidence type="ECO:0000256" key="2">
    <source>
        <dbReference type="ARBA" id="ARBA00022643"/>
    </source>
</evidence>
<dbReference type="SUPFAM" id="SSF51679">
    <property type="entry name" value="Bacterial luciferase-like"/>
    <property type="match status" value="1"/>
</dbReference>
<dbReference type="GO" id="GO:0004497">
    <property type="term" value="F:monooxygenase activity"/>
    <property type="evidence" value="ECO:0007669"/>
    <property type="project" value="UniProtKB-KW"/>
</dbReference>
<dbReference type="GO" id="GO:0016705">
    <property type="term" value="F:oxidoreductase activity, acting on paired donors, with incorporation or reduction of molecular oxygen"/>
    <property type="evidence" value="ECO:0007669"/>
    <property type="project" value="InterPro"/>
</dbReference>
<feature type="binding site" evidence="6">
    <location>
        <position position="153"/>
    </location>
    <ligand>
        <name>FMN</name>
        <dbReference type="ChEBI" id="CHEBI:58210"/>
    </ligand>
</feature>
<feature type="binding site" evidence="6">
    <location>
        <position position="53"/>
    </location>
    <ligand>
        <name>FMN</name>
        <dbReference type="ChEBI" id="CHEBI:58210"/>
    </ligand>
</feature>
<accession>A0A917NPW1</accession>
<dbReference type="Proteomes" id="UP000661507">
    <property type="component" value="Unassembled WGS sequence"/>
</dbReference>
<reference evidence="8" key="1">
    <citation type="journal article" date="2014" name="Int. J. Syst. Evol. Microbiol.">
        <title>Complete genome sequence of Corynebacterium casei LMG S-19264T (=DSM 44701T), isolated from a smear-ripened cheese.</title>
        <authorList>
            <consortium name="US DOE Joint Genome Institute (JGI-PGF)"/>
            <person name="Walter F."/>
            <person name="Albersmeier A."/>
            <person name="Kalinowski J."/>
            <person name="Ruckert C."/>
        </authorList>
    </citation>
    <scope>NUCLEOTIDE SEQUENCE</scope>
    <source>
        <strain evidence="8">CGMCC 1.3617</strain>
    </source>
</reference>
<keyword evidence="1 6" id="KW-0285">Flavoprotein</keyword>
<comment type="caution">
    <text evidence="8">The sequence shown here is derived from an EMBL/GenBank/DDBJ whole genome shotgun (WGS) entry which is preliminary data.</text>
</comment>
<evidence type="ECO:0000256" key="3">
    <source>
        <dbReference type="ARBA" id="ARBA00023002"/>
    </source>
</evidence>
<feature type="binding site" evidence="6">
    <location>
        <position position="99"/>
    </location>
    <ligand>
        <name>FMN</name>
        <dbReference type="ChEBI" id="CHEBI:58210"/>
    </ligand>
</feature>
<dbReference type="PIRSF" id="PIRSF000337">
    <property type="entry name" value="NTA_MOA"/>
    <property type="match status" value="1"/>
</dbReference>
<keyword evidence="2 6" id="KW-0288">FMN</keyword>
<evidence type="ECO:0000256" key="4">
    <source>
        <dbReference type="ARBA" id="ARBA00023033"/>
    </source>
</evidence>
<name>A0A917NPW1_9PROT</name>
<keyword evidence="4 8" id="KW-0503">Monooxygenase</keyword>
<feature type="binding site" evidence="6">
    <location>
        <position position="224"/>
    </location>
    <ligand>
        <name>FMN</name>
        <dbReference type="ChEBI" id="CHEBI:58210"/>
    </ligand>
</feature>